<protein>
    <submittedName>
        <fullName evidence="1">Uncharacterized protein</fullName>
    </submittedName>
</protein>
<gene>
    <name evidence="1" type="ORF">CLV81_1299</name>
</gene>
<dbReference type="AlphaFoldDB" id="A0A2T0MIG2"/>
<organism evidence="1 2">
    <name type="scientific">Flagellimonas meridianipacifica</name>
    <dbReference type="NCBI Taxonomy" id="1080225"/>
    <lineage>
        <taxon>Bacteria</taxon>
        <taxon>Pseudomonadati</taxon>
        <taxon>Bacteroidota</taxon>
        <taxon>Flavobacteriia</taxon>
        <taxon>Flavobacteriales</taxon>
        <taxon>Flavobacteriaceae</taxon>
        <taxon>Flagellimonas</taxon>
    </lineage>
</organism>
<dbReference type="EMBL" id="PVYX01000001">
    <property type="protein sequence ID" value="PRX57296.1"/>
    <property type="molecule type" value="Genomic_DNA"/>
</dbReference>
<evidence type="ECO:0000313" key="1">
    <source>
        <dbReference type="EMBL" id="PRX57296.1"/>
    </source>
</evidence>
<accession>A0A2T0MIG2</accession>
<evidence type="ECO:0000313" key="2">
    <source>
        <dbReference type="Proteomes" id="UP000237640"/>
    </source>
</evidence>
<name>A0A2T0MIG2_9FLAO</name>
<sequence length="53" mass="6030">MGKNKKAGKKGKKAILKELPPANCKTRCCKKYKKSESKRCKRCPCYDLLKKVA</sequence>
<comment type="caution">
    <text evidence="1">The sequence shown here is derived from an EMBL/GenBank/DDBJ whole genome shotgun (WGS) entry which is preliminary data.</text>
</comment>
<dbReference type="Proteomes" id="UP000237640">
    <property type="component" value="Unassembled WGS sequence"/>
</dbReference>
<keyword evidence="2" id="KW-1185">Reference proteome</keyword>
<proteinExistence type="predicted"/>
<reference evidence="1 2" key="1">
    <citation type="submission" date="2018-03" db="EMBL/GenBank/DDBJ databases">
        <title>Genomic Encyclopedia of Archaeal and Bacterial Type Strains, Phase II (KMG-II): from individual species to whole genera.</title>
        <authorList>
            <person name="Goeker M."/>
        </authorList>
    </citation>
    <scope>NUCLEOTIDE SEQUENCE [LARGE SCALE GENOMIC DNA]</scope>
    <source>
        <strain evidence="1 2">DSM 25027</strain>
    </source>
</reference>